<comment type="caution">
    <text evidence="1">The sequence shown here is derived from an EMBL/GenBank/DDBJ whole genome shotgun (WGS) entry which is preliminary data.</text>
</comment>
<accession>A0ACA9Y3H0</accession>
<evidence type="ECO:0000313" key="1">
    <source>
        <dbReference type="EMBL" id="CAH6719493.1"/>
    </source>
</evidence>
<reference evidence="1" key="1">
    <citation type="submission" date="2022-06" db="EMBL/GenBank/DDBJ databases">
        <authorList>
            <person name="Legras J.-L."/>
            <person name="Devillers H."/>
            <person name="Grondin C."/>
        </authorList>
    </citation>
    <scope>NUCLEOTIDE SEQUENCE</scope>
    <source>
        <strain evidence="1">CLIB 1444</strain>
    </source>
</reference>
<dbReference type="EMBL" id="CALSDN010000002">
    <property type="protein sequence ID" value="CAH6719493.1"/>
    <property type="molecule type" value="Genomic_DNA"/>
</dbReference>
<name>A0ACA9Y3H0_9ASCO</name>
<protein>
    <submittedName>
        <fullName evidence="1">Nucleotide exchange factor Sil1p</fullName>
    </submittedName>
</protein>
<gene>
    <name evidence="1" type="ORF">CLIB1444_02S09824</name>
</gene>
<dbReference type="Proteomes" id="UP001152531">
    <property type="component" value="Unassembled WGS sequence"/>
</dbReference>
<sequence>MKIALLYLLGSILASELICNPSYPTDCYPKVFIPTREWQEIKEGQDIPGGLHVRLNIDTLKREAKLLEEEESSEVSSNDLVIVDNQPETVDKTMEESIKSAIGEYKAKHRSKINTNSNDFKDFQSSVEDIKKYNVDELDGSLDSLMDLSHDIEYGIKITDDKSLLNALFELTSEVDVDTKEKIYRMIGASIRNNPTALDNFLENGKTQISIFIKELQNDPEIIKNRILGIFNVLVDNASFKYTYLSQLLDQLINVYPTLSSSSQTRLVNIFKDLKLVDNEANDNDNEISTYLQNKFIKNDFTDETQFQLYYDKLLELHKQADLKPQKEFVAWLDEEVGLRQQGLKKHDNLYSGNQEFDDKLLETRHKVFGNPNALRKHFVDDEL</sequence>
<organism evidence="1 2">
    <name type="scientific">[Candida] jaroonii</name>
    <dbReference type="NCBI Taxonomy" id="467808"/>
    <lineage>
        <taxon>Eukaryota</taxon>
        <taxon>Fungi</taxon>
        <taxon>Dikarya</taxon>
        <taxon>Ascomycota</taxon>
        <taxon>Saccharomycotina</taxon>
        <taxon>Pichiomycetes</taxon>
        <taxon>Debaryomycetaceae</taxon>
        <taxon>Yamadazyma</taxon>
    </lineage>
</organism>
<keyword evidence="2" id="KW-1185">Reference proteome</keyword>
<evidence type="ECO:0000313" key="2">
    <source>
        <dbReference type="Proteomes" id="UP001152531"/>
    </source>
</evidence>
<proteinExistence type="predicted"/>